<evidence type="ECO:0000259" key="2">
    <source>
        <dbReference type="Pfam" id="PF15477"/>
    </source>
</evidence>
<evidence type="ECO:0000313" key="3">
    <source>
        <dbReference type="EMBL" id="PFX16683.1"/>
    </source>
</evidence>
<feature type="compositionally biased region" description="Basic and acidic residues" evidence="1">
    <location>
        <begin position="239"/>
        <end position="315"/>
    </location>
</feature>
<dbReference type="AlphaFoldDB" id="A0A2B4RIP9"/>
<feature type="compositionally biased region" description="Basic and acidic residues" evidence="1">
    <location>
        <begin position="179"/>
        <end position="193"/>
    </location>
</feature>
<feature type="region of interest" description="Disordered" evidence="1">
    <location>
        <begin position="132"/>
        <end position="315"/>
    </location>
</feature>
<feature type="domain" description="Small acidic protein-like" evidence="2">
    <location>
        <begin position="419"/>
        <end position="481"/>
    </location>
</feature>
<feature type="compositionally biased region" description="Polar residues" evidence="1">
    <location>
        <begin position="418"/>
        <end position="428"/>
    </location>
</feature>
<proteinExistence type="predicted"/>
<evidence type="ECO:0000256" key="1">
    <source>
        <dbReference type="SAM" id="MobiDB-lite"/>
    </source>
</evidence>
<keyword evidence="4" id="KW-1185">Reference proteome</keyword>
<feature type="region of interest" description="Disordered" evidence="1">
    <location>
        <begin position="1"/>
        <end position="25"/>
    </location>
</feature>
<dbReference type="OrthoDB" id="1928974at2759"/>
<dbReference type="Pfam" id="PF15477">
    <property type="entry name" value="SMAP"/>
    <property type="match status" value="1"/>
</dbReference>
<name>A0A2B4RIP9_STYPI</name>
<evidence type="ECO:0000313" key="4">
    <source>
        <dbReference type="Proteomes" id="UP000225706"/>
    </source>
</evidence>
<comment type="caution">
    <text evidence="3">The sequence shown here is derived from an EMBL/GenBank/DDBJ whole genome shotgun (WGS) entry which is preliminary data.</text>
</comment>
<accession>A0A2B4RIP9</accession>
<gene>
    <name evidence="3" type="primary">rsrc2</name>
    <name evidence="3" type="ORF">AWC38_SpisGene19027</name>
</gene>
<feature type="compositionally biased region" description="Basic and acidic residues" evidence="1">
    <location>
        <begin position="132"/>
        <end position="143"/>
    </location>
</feature>
<reference evidence="4" key="1">
    <citation type="journal article" date="2017" name="bioRxiv">
        <title>Comparative analysis of the genomes of Stylophora pistillata and Acropora digitifera provides evidence for extensive differences between species of corals.</title>
        <authorList>
            <person name="Voolstra C.R."/>
            <person name="Li Y."/>
            <person name="Liew Y.J."/>
            <person name="Baumgarten S."/>
            <person name="Zoccola D."/>
            <person name="Flot J.-F."/>
            <person name="Tambutte S."/>
            <person name="Allemand D."/>
            <person name="Aranda M."/>
        </authorList>
    </citation>
    <scope>NUCLEOTIDE SEQUENCE [LARGE SCALE GENOMIC DNA]</scope>
</reference>
<sequence length="530" mass="60969">MEASYDTATEDDLLGKSEDNEQIPLYQMPSRTCPESLQYRARAKIRADEDFKNEIKQILNNAEQETVKAIMCFYEREIGRFNTEIKKRKRAKTAGTLNTKNCSTIESARVAQAESNQDNLTIETVKKIAEKDGTSFQAKEEKQSPSQGKSPSEREKVQQLLARRGTNSRDGEDMGTNPSREKTRQSESSDRDSSSPQRRNSPKRRSKTPDLRRRRSPSRERRGSGERKSSERHRRRDNKRSPQRDSKDRRSSGDYSRRYERERDRARNREREGRDGRDRGRDWRYERDRDRNRERDRDRSREEEKVASPGHDKKTFVKASVNCSFTATSTGQLETLPRPARPLTSEEVQAKLAAHAESLRKQAQDAASMLNLPSYLNPSVVNPHQYAVQAQKRKLLWSGKKTAEATASTSSSAPKSTMWNSTTFSNDQGGEMQAKFRRLMGIKEEGNATTMGEVTQPQNQKLMDDLEKEFERSRAFQLSRGAGEERPVRQKSTTARKETAPWRFHYLRTVGPYFDVTERNAVQGHLAFLA</sequence>
<feature type="compositionally biased region" description="Basic and acidic residues" evidence="1">
    <location>
        <begin position="207"/>
        <end position="229"/>
    </location>
</feature>
<dbReference type="Proteomes" id="UP000225706">
    <property type="component" value="Unassembled WGS sequence"/>
</dbReference>
<dbReference type="PANTHER" id="PTHR22426">
    <property type="entry name" value="ARGININE_SERINE-RICH COILED-COIL PROTEIN 2"/>
    <property type="match status" value="1"/>
</dbReference>
<dbReference type="InterPro" id="IPR028124">
    <property type="entry name" value="SMAP_dom"/>
</dbReference>
<dbReference type="EMBL" id="LSMT01000526">
    <property type="protein sequence ID" value="PFX16683.1"/>
    <property type="molecule type" value="Genomic_DNA"/>
</dbReference>
<organism evidence="3 4">
    <name type="scientific">Stylophora pistillata</name>
    <name type="common">Smooth cauliflower coral</name>
    <dbReference type="NCBI Taxonomy" id="50429"/>
    <lineage>
        <taxon>Eukaryota</taxon>
        <taxon>Metazoa</taxon>
        <taxon>Cnidaria</taxon>
        <taxon>Anthozoa</taxon>
        <taxon>Hexacorallia</taxon>
        <taxon>Scleractinia</taxon>
        <taxon>Astrocoeniina</taxon>
        <taxon>Pocilloporidae</taxon>
        <taxon>Stylophora</taxon>
    </lineage>
</organism>
<feature type="region of interest" description="Disordered" evidence="1">
    <location>
        <begin position="477"/>
        <end position="497"/>
    </location>
</feature>
<dbReference type="STRING" id="50429.A0A2B4RIP9"/>
<feature type="compositionally biased region" description="Low complexity" evidence="1">
    <location>
        <begin position="404"/>
        <end position="417"/>
    </location>
</feature>
<protein>
    <submittedName>
        <fullName evidence="3">Arginine/serine-rich coiled-coil protein 2</fullName>
    </submittedName>
</protein>
<feature type="region of interest" description="Disordered" evidence="1">
    <location>
        <begin position="404"/>
        <end position="428"/>
    </location>
</feature>
<dbReference type="PANTHER" id="PTHR22426:SF2">
    <property type="entry name" value="ARGININE_SERINE-RICH COILED-COIL PROTEIN 2"/>
    <property type="match status" value="1"/>
</dbReference>